<dbReference type="GO" id="GO:0003677">
    <property type="term" value="F:DNA binding"/>
    <property type="evidence" value="ECO:0007669"/>
    <property type="project" value="UniProtKB-KW"/>
</dbReference>
<keyword evidence="1" id="KW-0805">Transcription regulation</keyword>
<dbReference type="EMBL" id="JAAGOB010000009">
    <property type="protein sequence ID" value="NED97069.1"/>
    <property type="molecule type" value="Genomic_DNA"/>
</dbReference>
<evidence type="ECO:0000313" key="6">
    <source>
        <dbReference type="EMBL" id="NED97069.1"/>
    </source>
</evidence>
<feature type="compositionally biased region" description="Polar residues" evidence="4">
    <location>
        <begin position="151"/>
        <end position="169"/>
    </location>
</feature>
<dbReference type="InterPro" id="IPR036388">
    <property type="entry name" value="WH-like_DNA-bd_sf"/>
</dbReference>
<sequence length="169" mass="19170">MPQRVTHERAECPVARAVDVMGDRWSLLIVRDAFDGIRRFSEFQRNLGLAKNILSSRLRELVAHDILEIRPAPDGGAYHQYALTQKGRDLFVVLVSLRQWGEDHLFEDAEPHSLLLDTKNNRPVRKLEVTDDAGRVLNPSEAFVRKVTKARASSPTHGASQLTRSHVDR</sequence>
<evidence type="ECO:0000259" key="5">
    <source>
        <dbReference type="PROSITE" id="PS51118"/>
    </source>
</evidence>
<dbReference type="Pfam" id="PF01638">
    <property type="entry name" value="HxlR"/>
    <property type="match status" value="1"/>
</dbReference>
<dbReference type="Gene3D" id="1.10.10.10">
    <property type="entry name" value="Winged helix-like DNA-binding domain superfamily/Winged helix DNA-binding domain"/>
    <property type="match status" value="1"/>
</dbReference>
<keyword evidence="2" id="KW-0238">DNA-binding</keyword>
<dbReference type="PANTHER" id="PTHR33204">
    <property type="entry name" value="TRANSCRIPTIONAL REGULATOR, MARR FAMILY"/>
    <property type="match status" value="1"/>
</dbReference>
<dbReference type="AlphaFoldDB" id="A0A6N9YQG9"/>
<dbReference type="Proteomes" id="UP000469185">
    <property type="component" value="Unassembled WGS sequence"/>
</dbReference>
<dbReference type="RefSeq" id="WP_163819846.1">
    <property type="nucleotide sequence ID" value="NZ_JAAGOB010000009.1"/>
</dbReference>
<name>A0A6N9YQG9_9ACTN</name>
<dbReference type="InterPro" id="IPR002577">
    <property type="entry name" value="HTH_HxlR"/>
</dbReference>
<protein>
    <submittedName>
        <fullName evidence="6">Helix-turn-helix transcriptional regulator</fullName>
    </submittedName>
</protein>
<dbReference type="PROSITE" id="PS51118">
    <property type="entry name" value="HTH_HXLR"/>
    <property type="match status" value="1"/>
</dbReference>
<feature type="region of interest" description="Disordered" evidence="4">
    <location>
        <begin position="149"/>
        <end position="169"/>
    </location>
</feature>
<evidence type="ECO:0000256" key="1">
    <source>
        <dbReference type="ARBA" id="ARBA00023015"/>
    </source>
</evidence>
<evidence type="ECO:0000256" key="4">
    <source>
        <dbReference type="SAM" id="MobiDB-lite"/>
    </source>
</evidence>
<reference evidence="6 7" key="1">
    <citation type="submission" date="2020-02" db="EMBL/GenBank/DDBJ databases">
        <authorList>
            <person name="Li X.-J."/>
            <person name="Feng X.-M."/>
        </authorList>
    </citation>
    <scope>NUCLEOTIDE SEQUENCE [LARGE SCALE GENOMIC DNA]</scope>
    <source>
        <strain evidence="6 7">CGMCC 4.7225</strain>
    </source>
</reference>
<dbReference type="InterPro" id="IPR036390">
    <property type="entry name" value="WH_DNA-bd_sf"/>
</dbReference>
<proteinExistence type="predicted"/>
<feature type="domain" description="HTH hxlR-type" evidence="5">
    <location>
        <begin position="12"/>
        <end position="109"/>
    </location>
</feature>
<evidence type="ECO:0000256" key="3">
    <source>
        <dbReference type="ARBA" id="ARBA00023163"/>
    </source>
</evidence>
<dbReference type="SUPFAM" id="SSF46785">
    <property type="entry name" value="Winged helix' DNA-binding domain"/>
    <property type="match status" value="1"/>
</dbReference>
<evidence type="ECO:0000256" key="2">
    <source>
        <dbReference type="ARBA" id="ARBA00023125"/>
    </source>
</evidence>
<dbReference type="PANTHER" id="PTHR33204:SF18">
    <property type="entry name" value="TRANSCRIPTIONAL REGULATORY PROTEIN"/>
    <property type="match status" value="1"/>
</dbReference>
<organism evidence="6 7">
    <name type="scientific">Phytoactinopolyspora alkaliphila</name>
    <dbReference type="NCBI Taxonomy" id="1783498"/>
    <lineage>
        <taxon>Bacteria</taxon>
        <taxon>Bacillati</taxon>
        <taxon>Actinomycetota</taxon>
        <taxon>Actinomycetes</taxon>
        <taxon>Jiangellales</taxon>
        <taxon>Jiangellaceae</taxon>
        <taxon>Phytoactinopolyspora</taxon>
    </lineage>
</organism>
<gene>
    <name evidence="6" type="ORF">G1H11_17335</name>
</gene>
<comment type="caution">
    <text evidence="6">The sequence shown here is derived from an EMBL/GenBank/DDBJ whole genome shotgun (WGS) entry which is preliminary data.</text>
</comment>
<evidence type="ECO:0000313" key="7">
    <source>
        <dbReference type="Proteomes" id="UP000469185"/>
    </source>
</evidence>
<keyword evidence="7" id="KW-1185">Reference proteome</keyword>
<accession>A0A6N9YQG9</accession>
<keyword evidence="3" id="KW-0804">Transcription</keyword>